<evidence type="ECO:0000256" key="8">
    <source>
        <dbReference type="ARBA" id="ARBA00023065"/>
    </source>
</evidence>
<keyword evidence="5" id="KW-0106">Calcium</keyword>
<dbReference type="Proteomes" id="UP000549394">
    <property type="component" value="Unassembled WGS sequence"/>
</dbReference>
<dbReference type="AlphaFoldDB" id="A0A7I8VX50"/>
<dbReference type="PANTHER" id="PTHR31503:SF10">
    <property type="entry name" value="VNX1 PROTEIN"/>
    <property type="match status" value="1"/>
</dbReference>
<gene>
    <name evidence="12" type="ORF">DGYR_LOCUS8476</name>
</gene>
<feature type="domain" description="Sodium/calcium exchanger membrane region" evidence="11">
    <location>
        <begin position="251"/>
        <end position="371"/>
    </location>
</feature>
<sequence length="632" mass="70819">MAGEEVIVNRRLRRNITIDGDNTSELGFVFVDRPENDFETHRVLNNYLFGFKKWKSHVTERPLAHRSDIVRKLYNEGYAIADDSNTFEEETDERTSLLTDSIELNNQQYQNHSPKAWNFFQCCRSIPWNRPSTYFWLIIPVPILIIVHSLVFLVSWTSVIFIPIAKLNLKTIQQILFAEPERLKIEHSSISETPETDIIVYIHHAVNIYYYKYTIDGVNVIVANLCIFVVIALALGYLDKHNKYSSELTKLILAMLAIIPLAHYIGMAITCISAQSHPAVGAVLNATFGSVVEISLYVISLVKGAKLKTKCYVALVNSALTGTLLATMMLFPGLFMVIGGLKHSTQRFNPRAAAVSSTLLFVSVAGVFAPTIFSKAYGTLRCEHCVNSNRTLGNDSKSWPLSCSECGYSIFGLNGNNQFYYDHVAPLVYSCALILPFAYFVGLTYSLKTHRVHVYDTFYAQNEVPENNHSNVHWGRLKSLAVLLIATVVTSLCADIVAENIQMILSNSGISVYFIGVTLLALVPDLPEIVNGVQFALQNNISLSIEVASCIAVQVCLIQIPILVLVNVIYDVGFYMIFPDVHLWTVIFALLMMNYVFQDGKSDYFQGSAMCLVYVALILMYFFAPTPKDTVC</sequence>
<keyword evidence="5" id="KW-0109">Calcium transport</keyword>
<reference evidence="12 13" key="1">
    <citation type="submission" date="2020-08" db="EMBL/GenBank/DDBJ databases">
        <authorList>
            <person name="Hejnol A."/>
        </authorList>
    </citation>
    <scope>NUCLEOTIDE SEQUENCE [LARGE SCALE GENOMIC DNA]</scope>
</reference>
<comment type="caution">
    <text evidence="12">The sequence shown here is derived from an EMBL/GenBank/DDBJ whole genome shotgun (WGS) entry which is preliminary data.</text>
</comment>
<feature type="transmembrane region" description="Helical" evidence="10">
    <location>
        <begin position="543"/>
        <end position="570"/>
    </location>
</feature>
<proteinExistence type="predicted"/>
<feature type="transmembrane region" description="Helical" evidence="10">
    <location>
        <begin position="604"/>
        <end position="624"/>
    </location>
</feature>
<keyword evidence="3" id="KW-0050">Antiport</keyword>
<evidence type="ECO:0000256" key="6">
    <source>
        <dbReference type="ARBA" id="ARBA00022692"/>
    </source>
</evidence>
<protein>
    <submittedName>
        <fullName evidence="12">DgyrCDS8942</fullName>
    </submittedName>
</protein>
<accession>A0A7I8VX50</accession>
<dbReference type="GO" id="GO:0005774">
    <property type="term" value="C:vacuolar membrane"/>
    <property type="evidence" value="ECO:0007669"/>
    <property type="project" value="UniProtKB-ARBA"/>
</dbReference>
<keyword evidence="6 10" id="KW-0812">Transmembrane</keyword>
<comment type="subcellular location">
    <subcellularLocation>
        <location evidence="1">Endomembrane system</location>
        <topology evidence="1">Multi-pass membrane protein</topology>
    </subcellularLocation>
</comment>
<evidence type="ECO:0000256" key="7">
    <source>
        <dbReference type="ARBA" id="ARBA00022989"/>
    </source>
</evidence>
<name>A0A7I8VX50_9ANNE</name>
<keyword evidence="8" id="KW-0406">Ion transport</keyword>
<evidence type="ECO:0000256" key="9">
    <source>
        <dbReference type="ARBA" id="ARBA00023136"/>
    </source>
</evidence>
<evidence type="ECO:0000256" key="10">
    <source>
        <dbReference type="SAM" id="Phobius"/>
    </source>
</evidence>
<dbReference type="PANTHER" id="PTHR31503">
    <property type="entry name" value="VACUOLAR CALCIUM ION TRANSPORTER"/>
    <property type="match status" value="1"/>
</dbReference>
<keyword evidence="13" id="KW-1185">Reference proteome</keyword>
<dbReference type="EMBL" id="CAJFCJ010000012">
    <property type="protein sequence ID" value="CAD5120369.1"/>
    <property type="molecule type" value="Genomic_DNA"/>
</dbReference>
<dbReference type="Pfam" id="PF01699">
    <property type="entry name" value="Na_Ca_ex"/>
    <property type="match status" value="2"/>
</dbReference>
<dbReference type="GO" id="GO:0012505">
    <property type="term" value="C:endomembrane system"/>
    <property type="evidence" value="ECO:0007669"/>
    <property type="project" value="UniProtKB-SubCell"/>
</dbReference>
<evidence type="ECO:0000256" key="3">
    <source>
        <dbReference type="ARBA" id="ARBA00022449"/>
    </source>
</evidence>
<feature type="transmembrane region" description="Helical" evidence="10">
    <location>
        <begin position="250"/>
        <end position="272"/>
    </location>
</feature>
<evidence type="ECO:0000259" key="11">
    <source>
        <dbReference type="Pfam" id="PF01699"/>
    </source>
</evidence>
<dbReference type="GO" id="GO:0006874">
    <property type="term" value="P:intracellular calcium ion homeostasis"/>
    <property type="evidence" value="ECO:0007669"/>
    <property type="project" value="TreeGrafter"/>
</dbReference>
<organism evidence="12 13">
    <name type="scientific">Dimorphilus gyrociliatus</name>
    <dbReference type="NCBI Taxonomy" id="2664684"/>
    <lineage>
        <taxon>Eukaryota</taxon>
        <taxon>Metazoa</taxon>
        <taxon>Spiralia</taxon>
        <taxon>Lophotrochozoa</taxon>
        <taxon>Annelida</taxon>
        <taxon>Polychaeta</taxon>
        <taxon>Polychaeta incertae sedis</taxon>
        <taxon>Dinophilidae</taxon>
        <taxon>Dimorphilus</taxon>
    </lineage>
</organism>
<evidence type="ECO:0000256" key="4">
    <source>
        <dbReference type="ARBA" id="ARBA00022553"/>
    </source>
</evidence>
<keyword evidence="9 10" id="KW-0472">Membrane</keyword>
<evidence type="ECO:0000256" key="5">
    <source>
        <dbReference type="ARBA" id="ARBA00022568"/>
    </source>
</evidence>
<dbReference type="FunFam" id="1.20.1420.30:FF:000014">
    <property type="entry name" value="Cation/H+ exchanger protein 2"/>
    <property type="match status" value="1"/>
</dbReference>
<keyword evidence="7 10" id="KW-1133">Transmembrane helix</keyword>
<keyword evidence="2" id="KW-0813">Transport</keyword>
<feature type="transmembrane region" description="Helical" evidence="10">
    <location>
        <begin position="576"/>
        <end position="597"/>
    </location>
</feature>
<feature type="transmembrane region" description="Helical" evidence="10">
    <location>
        <begin position="504"/>
        <end position="523"/>
    </location>
</feature>
<evidence type="ECO:0000256" key="1">
    <source>
        <dbReference type="ARBA" id="ARBA00004127"/>
    </source>
</evidence>
<keyword evidence="4" id="KW-0597">Phosphoprotein</keyword>
<evidence type="ECO:0000256" key="2">
    <source>
        <dbReference type="ARBA" id="ARBA00022448"/>
    </source>
</evidence>
<dbReference type="InterPro" id="IPR004837">
    <property type="entry name" value="NaCa_Exmemb"/>
</dbReference>
<feature type="transmembrane region" description="Helical" evidence="10">
    <location>
        <begin position="218"/>
        <end position="238"/>
    </location>
</feature>
<dbReference type="GO" id="GO:0015369">
    <property type="term" value="F:calcium:proton antiporter activity"/>
    <property type="evidence" value="ECO:0007669"/>
    <property type="project" value="UniProtKB-ARBA"/>
</dbReference>
<feature type="domain" description="Sodium/calcium exchanger membrane region" evidence="11">
    <location>
        <begin position="479"/>
        <end position="621"/>
    </location>
</feature>
<dbReference type="Gene3D" id="1.20.1420.30">
    <property type="entry name" value="NCX, central ion-binding region"/>
    <property type="match status" value="1"/>
</dbReference>
<feature type="transmembrane region" description="Helical" evidence="10">
    <location>
        <begin position="279"/>
        <end position="299"/>
    </location>
</feature>
<feature type="transmembrane region" description="Helical" evidence="10">
    <location>
        <begin position="353"/>
        <end position="373"/>
    </location>
</feature>
<dbReference type="InterPro" id="IPR004713">
    <property type="entry name" value="CaH_exchang"/>
</dbReference>
<evidence type="ECO:0000313" key="12">
    <source>
        <dbReference type="EMBL" id="CAD5120369.1"/>
    </source>
</evidence>
<feature type="transmembrane region" description="Helical" evidence="10">
    <location>
        <begin position="427"/>
        <end position="447"/>
    </location>
</feature>
<feature type="transmembrane region" description="Helical" evidence="10">
    <location>
        <begin position="480"/>
        <end position="498"/>
    </location>
</feature>
<feature type="transmembrane region" description="Helical" evidence="10">
    <location>
        <begin position="319"/>
        <end position="341"/>
    </location>
</feature>
<feature type="transmembrane region" description="Helical" evidence="10">
    <location>
        <begin position="134"/>
        <end position="162"/>
    </location>
</feature>
<evidence type="ECO:0000313" key="13">
    <source>
        <dbReference type="Proteomes" id="UP000549394"/>
    </source>
</evidence>
<dbReference type="InterPro" id="IPR044880">
    <property type="entry name" value="NCX_ion-bd_dom_sf"/>
</dbReference>
<dbReference type="OrthoDB" id="16982at2759"/>